<proteinExistence type="predicted"/>
<dbReference type="AlphaFoldDB" id="A0A0F9M4Y6"/>
<sequence length="163" mass="18643">MMNDIQLHLKGPDALFKIIRGLEVNTQHKILIRVLNDTAQKTFIKALRREAPVRTGKLRRSMGRVTGKSRRVATIFAGPRTGGRDEGHKGWVANILEHAKSGKRYPKGRILATPWGPRRSVGPIRKRTNFKGVILGTVRQAESHMFKSIRTIMEREIRKYARR</sequence>
<comment type="caution">
    <text evidence="1">The sequence shown here is derived from an EMBL/GenBank/DDBJ whole genome shotgun (WGS) entry which is preliminary data.</text>
</comment>
<protein>
    <submittedName>
        <fullName evidence="1">Uncharacterized protein</fullName>
    </submittedName>
</protein>
<reference evidence="1" key="1">
    <citation type="journal article" date="2015" name="Nature">
        <title>Complex archaea that bridge the gap between prokaryotes and eukaryotes.</title>
        <authorList>
            <person name="Spang A."/>
            <person name="Saw J.H."/>
            <person name="Jorgensen S.L."/>
            <person name="Zaremba-Niedzwiedzka K."/>
            <person name="Martijn J."/>
            <person name="Lind A.E."/>
            <person name="van Eijk R."/>
            <person name="Schleper C."/>
            <person name="Guy L."/>
            <person name="Ettema T.J."/>
        </authorList>
    </citation>
    <scope>NUCLEOTIDE SEQUENCE</scope>
</reference>
<organism evidence="1">
    <name type="scientific">marine sediment metagenome</name>
    <dbReference type="NCBI Taxonomy" id="412755"/>
    <lineage>
        <taxon>unclassified sequences</taxon>
        <taxon>metagenomes</taxon>
        <taxon>ecological metagenomes</taxon>
    </lineage>
</organism>
<accession>A0A0F9M4Y6</accession>
<gene>
    <name evidence="1" type="ORF">LCGC14_1427760</name>
</gene>
<name>A0A0F9M4Y6_9ZZZZ</name>
<dbReference type="EMBL" id="LAZR01009587">
    <property type="protein sequence ID" value="KKM71720.1"/>
    <property type="molecule type" value="Genomic_DNA"/>
</dbReference>
<evidence type="ECO:0000313" key="1">
    <source>
        <dbReference type="EMBL" id="KKM71720.1"/>
    </source>
</evidence>